<proteinExistence type="predicted"/>
<dbReference type="PROSITE" id="PS51257">
    <property type="entry name" value="PROKAR_LIPOPROTEIN"/>
    <property type="match status" value="1"/>
</dbReference>
<dbReference type="EMBL" id="WBVQ01000002">
    <property type="protein sequence ID" value="KAB2815575.1"/>
    <property type="molecule type" value="Genomic_DNA"/>
</dbReference>
<protein>
    <submittedName>
        <fullName evidence="1">Uncharacterized protein</fullName>
    </submittedName>
</protein>
<keyword evidence="2" id="KW-1185">Reference proteome</keyword>
<dbReference type="Proteomes" id="UP000484164">
    <property type="component" value="Unassembled WGS sequence"/>
</dbReference>
<evidence type="ECO:0000313" key="1">
    <source>
        <dbReference type="EMBL" id="KAB2815575.1"/>
    </source>
</evidence>
<organism evidence="1 2">
    <name type="scientific">Phaeocystidibacter marisrubri</name>
    <dbReference type="NCBI Taxonomy" id="1577780"/>
    <lineage>
        <taxon>Bacteria</taxon>
        <taxon>Pseudomonadati</taxon>
        <taxon>Bacteroidota</taxon>
        <taxon>Flavobacteriia</taxon>
        <taxon>Flavobacteriales</taxon>
        <taxon>Phaeocystidibacteraceae</taxon>
        <taxon>Phaeocystidibacter</taxon>
    </lineage>
</organism>
<sequence>MKIIALFSMTCLVYSCGVYTPEYELPYGKAYTAPVDPFQPVTITNDKTDRISLSYARAPVANTWYPTDQNIQYGTVSFIYSRQGEISSMQMGARYGAGAYNFRMPALAPEGVATYHNLGYHLGVGMRAVEIAPGWYLSPFTINGNIDIGFGAYDNLIKDADGNSYNDSTAFTDVRSKQMLSLRMFTELRYDINQTWRSYLRIGYGQIGTDYFDSKFLSPVESRRHTYMTLALQFQKFGVFATQAYSATRQEITPLTFGFFWEF</sequence>
<name>A0A6L3ZCK4_9FLAO</name>
<dbReference type="RefSeq" id="WP_151693005.1">
    <property type="nucleotide sequence ID" value="NZ_BMGX01000001.1"/>
</dbReference>
<reference evidence="1 2" key="1">
    <citation type="submission" date="2019-10" db="EMBL/GenBank/DDBJ databases">
        <title>Genome sequence of Phaeocystidibacter marisrubri JCM30614 (type strain).</title>
        <authorList>
            <person name="Bowman J.P."/>
        </authorList>
    </citation>
    <scope>NUCLEOTIDE SEQUENCE [LARGE SCALE GENOMIC DNA]</scope>
    <source>
        <strain evidence="1 2">JCM 30614</strain>
    </source>
</reference>
<gene>
    <name evidence="1" type="ORF">F8C82_07680</name>
</gene>
<evidence type="ECO:0000313" key="2">
    <source>
        <dbReference type="Proteomes" id="UP000484164"/>
    </source>
</evidence>
<comment type="caution">
    <text evidence="1">The sequence shown here is derived from an EMBL/GenBank/DDBJ whole genome shotgun (WGS) entry which is preliminary data.</text>
</comment>
<dbReference type="AlphaFoldDB" id="A0A6L3ZCK4"/>
<accession>A0A6L3ZCK4</accession>